<feature type="transmembrane region" description="Helical" evidence="7">
    <location>
        <begin position="325"/>
        <end position="345"/>
    </location>
</feature>
<dbReference type="PROSITE" id="PS50850">
    <property type="entry name" value="MFS"/>
    <property type="match status" value="1"/>
</dbReference>
<gene>
    <name evidence="9" type="ORF">CLCR_06803</name>
</gene>
<dbReference type="OrthoDB" id="6612291at2759"/>
<dbReference type="EMBL" id="LGRB01000010">
    <property type="protein sequence ID" value="OCT49688.1"/>
    <property type="molecule type" value="Genomic_DNA"/>
</dbReference>
<evidence type="ECO:0000256" key="7">
    <source>
        <dbReference type="SAM" id="Phobius"/>
    </source>
</evidence>
<keyword evidence="6 7" id="KW-0472">Membrane</keyword>
<feature type="transmembrane region" description="Helical" evidence="7">
    <location>
        <begin position="179"/>
        <end position="196"/>
    </location>
</feature>
<dbReference type="AlphaFoldDB" id="A0A1C1CMF5"/>
<evidence type="ECO:0000256" key="2">
    <source>
        <dbReference type="ARBA" id="ARBA00010992"/>
    </source>
</evidence>
<evidence type="ECO:0000256" key="4">
    <source>
        <dbReference type="ARBA" id="ARBA00022692"/>
    </source>
</evidence>
<proteinExistence type="inferred from homology"/>
<feature type="transmembrane region" description="Helical" evidence="7">
    <location>
        <begin position="426"/>
        <end position="450"/>
    </location>
</feature>
<evidence type="ECO:0000256" key="5">
    <source>
        <dbReference type="ARBA" id="ARBA00022989"/>
    </source>
</evidence>
<dbReference type="Proteomes" id="UP000094526">
    <property type="component" value="Unassembled WGS sequence"/>
</dbReference>
<evidence type="ECO:0000256" key="3">
    <source>
        <dbReference type="ARBA" id="ARBA00022448"/>
    </source>
</evidence>
<dbReference type="SUPFAM" id="SSF103473">
    <property type="entry name" value="MFS general substrate transporter"/>
    <property type="match status" value="1"/>
</dbReference>
<dbReference type="InterPro" id="IPR005828">
    <property type="entry name" value="MFS_sugar_transport-like"/>
</dbReference>
<feature type="transmembrane region" description="Helical" evidence="7">
    <location>
        <begin position="86"/>
        <end position="104"/>
    </location>
</feature>
<organism evidence="9 10">
    <name type="scientific">Cladophialophora carrionii</name>
    <dbReference type="NCBI Taxonomy" id="86049"/>
    <lineage>
        <taxon>Eukaryota</taxon>
        <taxon>Fungi</taxon>
        <taxon>Dikarya</taxon>
        <taxon>Ascomycota</taxon>
        <taxon>Pezizomycotina</taxon>
        <taxon>Eurotiomycetes</taxon>
        <taxon>Chaetothyriomycetidae</taxon>
        <taxon>Chaetothyriales</taxon>
        <taxon>Herpotrichiellaceae</taxon>
        <taxon>Cladophialophora</taxon>
    </lineage>
</organism>
<dbReference type="Pfam" id="PF00083">
    <property type="entry name" value="Sugar_tr"/>
    <property type="match status" value="1"/>
</dbReference>
<dbReference type="GO" id="GO:0005351">
    <property type="term" value="F:carbohydrate:proton symporter activity"/>
    <property type="evidence" value="ECO:0007669"/>
    <property type="project" value="TreeGrafter"/>
</dbReference>
<dbReference type="Gene3D" id="1.20.1250.20">
    <property type="entry name" value="MFS general substrate transporter like domains"/>
    <property type="match status" value="1"/>
</dbReference>
<reference evidence="10" key="1">
    <citation type="submission" date="2015-07" db="EMBL/GenBank/DDBJ databases">
        <authorList>
            <person name="Teixeira M.M."/>
            <person name="Souza R.C."/>
            <person name="Almeida L.G."/>
            <person name="Vicente V.A."/>
            <person name="de Hoog S."/>
            <person name="Bocca A.L."/>
            <person name="de Almeida S.R."/>
            <person name="Vasconcelos A.T."/>
            <person name="Felipe M.S."/>
        </authorList>
    </citation>
    <scope>NUCLEOTIDE SEQUENCE [LARGE SCALE GENOMIC DNA]</scope>
    <source>
        <strain evidence="10">KSF</strain>
    </source>
</reference>
<dbReference type="InterPro" id="IPR005829">
    <property type="entry name" value="Sugar_transporter_CS"/>
</dbReference>
<sequence length="522" mass="57322">MALSASTLRLLIVIFVALGSTTYGYCASIISTTLAQPSFIAYFELDTRSNATDLIGSIFGLFQTGGFFGTLSCIQSADWLGRRKALFYAGLVTTVGGALQAGSVNIGMYIFSRFLTGIGIGALVTLVPLYQSEIAPPKIRGFLVAMHGVMLCVGYSAASWVGLGFYFVDAGGAQWRLPLAIQAVWPAVLSAGVLFLPETPRWRMSSFCYSSAPLGSGTRADQRGTVLDHDRFEEAFASFKHVRAESSDAFLNDEAALRADFAVLREQIIFEKQQQLSFWDLFRLPHYRKRLIVGFVTMVAPQITGTQIIYNYGSQLYKSLGFNTLEQLLLSCGWITFSPFGNWFNGLVVDRMGRVRMLLIGIIGCVLCLVGEVITLAQLEKGENRAATNAAVFFLFLFVGFYASFIDATTYIYASEIFPTPVRAKGLSISISGLFLSSLAILQGAPAGFANIGWRYYLVFISVTTVMVIFMYCYFPETKKMSLEEIGQVFGDEVAHVDPSTATAMGEKEDVEMHIETARPKE</sequence>
<protein>
    <submittedName>
        <fullName evidence="9">Sugar transporter family protein</fullName>
    </submittedName>
</protein>
<feature type="transmembrane region" description="Helical" evidence="7">
    <location>
        <begin position="456"/>
        <end position="475"/>
    </location>
</feature>
<evidence type="ECO:0000256" key="1">
    <source>
        <dbReference type="ARBA" id="ARBA00004141"/>
    </source>
</evidence>
<accession>A0A1C1CMF5</accession>
<comment type="caution">
    <text evidence="9">The sequence shown here is derived from an EMBL/GenBank/DDBJ whole genome shotgun (WGS) entry which is preliminary data.</text>
</comment>
<dbReference type="InterPro" id="IPR020846">
    <property type="entry name" value="MFS_dom"/>
</dbReference>
<dbReference type="PRINTS" id="PR00171">
    <property type="entry name" value="SUGRTRNSPORT"/>
</dbReference>
<evidence type="ECO:0000259" key="8">
    <source>
        <dbReference type="PROSITE" id="PS50850"/>
    </source>
</evidence>
<keyword evidence="10" id="KW-1185">Reference proteome</keyword>
<name>A0A1C1CMF5_9EURO</name>
<evidence type="ECO:0000313" key="9">
    <source>
        <dbReference type="EMBL" id="OCT49688.1"/>
    </source>
</evidence>
<comment type="similarity">
    <text evidence="2">Belongs to the major facilitator superfamily. Sugar transporter (TC 2.A.1.1) family.</text>
</comment>
<dbReference type="InterPro" id="IPR050360">
    <property type="entry name" value="MFS_Sugar_Transporters"/>
</dbReference>
<feature type="transmembrane region" description="Helical" evidence="7">
    <location>
        <begin position="110"/>
        <end position="130"/>
    </location>
</feature>
<feature type="transmembrane region" description="Helical" evidence="7">
    <location>
        <begin position="357"/>
        <end position="379"/>
    </location>
</feature>
<dbReference type="eggNOG" id="KOG0254">
    <property type="taxonomic scope" value="Eukaryota"/>
</dbReference>
<keyword evidence="9" id="KW-0762">Sugar transport</keyword>
<dbReference type="VEuPathDB" id="FungiDB:CLCR_06803"/>
<keyword evidence="3" id="KW-0813">Transport</keyword>
<dbReference type="PANTHER" id="PTHR48022:SF11">
    <property type="entry name" value="MONOSACCHARIDE TRANSPORTER (HXT8), PUTATIVE (AFU_ORTHOLOGUE AFUA_2G08120)-RELATED"/>
    <property type="match status" value="1"/>
</dbReference>
<dbReference type="VEuPathDB" id="FungiDB:G647_09934"/>
<feature type="transmembrane region" description="Helical" evidence="7">
    <location>
        <begin position="291"/>
        <end position="313"/>
    </location>
</feature>
<feature type="transmembrane region" description="Helical" evidence="7">
    <location>
        <begin position="54"/>
        <end position="74"/>
    </location>
</feature>
<dbReference type="GO" id="GO:0016020">
    <property type="term" value="C:membrane"/>
    <property type="evidence" value="ECO:0007669"/>
    <property type="project" value="UniProtKB-SubCell"/>
</dbReference>
<comment type="subcellular location">
    <subcellularLocation>
        <location evidence="1">Membrane</location>
        <topology evidence="1">Multi-pass membrane protein</topology>
    </subcellularLocation>
</comment>
<feature type="transmembrane region" description="Helical" evidence="7">
    <location>
        <begin position="142"/>
        <end position="167"/>
    </location>
</feature>
<dbReference type="InterPro" id="IPR036259">
    <property type="entry name" value="MFS_trans_sf"/>
</dbReference>
<evidence type="ECO:0000256" key="6">
    <source>
        <dbReference type="ARBA" id="ARBA00023136"/>
    </source>
</evidence>
<keyword evidence="5 7" id="KW-1133">Transmembrane helix</keyword>
<evidence type="ECO:0000313" key="10">
    <source>
        <dbReference type="Proteomes" id="UP000094526"/>
    </source>
</evidence>
<dbReference type="InterPro" id="IPR003663">
    <property type="entry name" value="Sugar/inositol_transpt"/>
</dbReference>
<dbReference type="PROSITE" id="PS00217">
    <property type="entry name" value="SUGAR_TRANSPORT_2"/>
    <property type="match status" value="1"/>
</dbReference>
<dbReference type="PANTHER" id="PTHR48022">
    <property type="entry name" value="PLASTIDIC GLUCOSE TRANSPORTER 4"/>
    <property type="match status" value="1"/>
</dbReference>
<feature type="transmembrane region" description="Helical" evidence="7">
    <location>
        <begin position="391"/>
        <end position="414"/>
    </location>
</feature>
<keyword evidence="4 7" id="KW-0812">Transmembrane</keyword>
<feature type="domain" description="Major facilitator superfamily (MFS) profile" evidence="8">
    <location>
        <begin position="12"/>
        <end position="479"/>
    </location>
</feature>